<dbReference type="SUPFAM" id="SSF46785">
    <property type="entry name" value="Winged helix' DNA-binding domain"/>
    <property type="match status" value="1"/>
</dbReference>
<comment type="caution">
    <text evidence="6">The sequence shown here is derived from an EMBL/GenBank/DDBJ whole genome shotgun (WGS) entry which is preliminary data.</text>
</comment>
<dbReference type="PROSITE" id="PS50931">
    <property type="entry name" value="HTH_LYSR"/>
    <property type="match status" value="1"/>
</dbReference>
<dbReference type="RefSeq" id="WP_109062615.1">
    <property type="nucleotide sequence ID" value="NZ_QETA01000006.1"/>
</dbReference>
<dbReference type="Gene3D" id="3.40.190.10">
    <property type="entry name" value="Periplasmic binding protein-like II"/>
    <property type="match status" value="2"/>
</dbReference>
<keyword evidence="7" id="KW-1185">Reference proteome</keyword>
<name>A0A2V1JYW3_9BURK</name>
<evidence type="ECO:0000256" key="2">
    <source>
        <dbReference type="ARBA" id="ARBA00023015"/>
    </source>
</evidence>
<dbReference type="InterPro" id="IPR050176">
    <property type="entry name" value="LTTR"/>
</dbReference>
<keyword evidence="2" id="KW-0805">Transcription regulation</keyword>
<proteinExistence type="inferred from homology"/>
<keyword evidence="4" id="KW-0804">Transcription</keyword>
<keyword evidence="3" id="KW-0238">DNA-binding</keyword>
<evidence type="ECO:0000313" key="6">
    <source>
        <dbReference type="EMBL" id="PWF21799.1"/>
    </source>
</evidence>
<dbReference type="Pfam" id="PF00126">
    <property type="entry name" value="HTH_1"/>
    <property type="match status" value="1"/>
</dbReference>
<dbReference type="InterPro" id="IPR036390">
    <property type="entry name" value="WH_DNA-bd_sf"/>
</dbReference>
<accession>A0A2V1JYW3</accession>
<dbReference type="AlphaFoldDB" id="A0A2V1JYW3"/>
<dbReference type="GO" id="GO:0003700">
    <property type="term" value="F:DNA-binding transcription factor activity"/>
    <property type="evidence" value="ECO:0007669"/>
    <property type="project" value="InterPro"/>
</dbReference>
<comment type="similarity">
    <text evidence="1">Belongs to the LysR transcriptional regulatory family.</text>
</comment>
<dbReference type="PANTHER" id="PTHR30579">
    <property type="entry name" value="TRANSCRIPTIONAL REGULATOR"/>
    <property type="match status" value="1"/>
</dbReference>
<evidence type="ECO:0000256" key="1">
    <source>
        <dbReference type="ARBA" id="ARBA00009437"/>
    </source>
</evidence>
<dbReference type="GO" id="GO:0003677">
    <property type="term" value="F:DNA binding"/>
    <property type="evidence" value="ECO:0007669"/>
    <property type="project" value="UniProtKB-KW"/>
</dbReference>
<gene>
    <name evidence="6" type="ORF">DD235_13415</name>
</gene>
<dbReference type="PANTHER" id="PTHR30579:SF7">
    <property type="entry name" value="HTH-TYPE TRANSCRIPTIONAL REGULATOR LRHA-RELATED"/>
    <property type="match status" value="1"/>
</dbReference>
<dbReference type="SUPFAM" id="SSF53850">
    <property type="entry name" value="Periplasmic binding protein-like II"/>
    <property type="match status" value="1"/>
</dbReference>
<evidence type="ECO:0000256" key="3">
    <source>
        <dbReference type="ARBA" id="ARBA00023125"/>
    </source>
</evidence>
<reference evidence="7" key="1">
    <citation type="submission" date="2018-05" db="EMBL/GenBank/DDBJ databases">
        <authorList>
            <person name="Li Y."/>
        </authorList>
    </citation>
    <scope>NUCLEOTIDE SEQUENCE [LARGE SCALE GENOMIC DNA]</scope>
    <source>
        <strain evidence="7">3d-2-2</strain>
    </source>
</reference>
<dbReference type="InterPro" id="IPR005119">
    <property type="entry name" value="LysR_subst-bd"/>
</dbReference>
<protein>
    <submittedName>
        <fullName evidence="6">Transcriptional regulator LrhA</fullName>
    </submittedName>
</protein>
<dbReference type="InterPro" id="IPR036388">
    <property type="entry name" value="WH-like_DNA-bd_sf"/>
</dbReference>
<organism evidence="6 7">
    <name type="scientific">Corticimicrobacter populi</name>
    <dbReference type="NCBI Taxonomy" id="2175229"/>
    <lineage>
        <taxon>Bacteria</taxon>
        <taxon>Pseudomonadati</taxon>
        <taxon>Pseudomonadota</taxon>
        <taxon>Betaproteobacteria</taxon>
        <taxon>Burkholderiales</taxon>
        <taxon>Alcaligenaceae</taxon>
        <taxon>Corticimicrobacter</taxon>
    </lineage>
</organism>
<feature type="domain" description="HTH lysR-type" evidence="5">
    <location>
        <begin position="9"/>
        <end position="66"/>
    </location>
</feature>
<dbReference type="Proteomes" id="UP000245212">
    <property type="component" value="Unassembled WGS sequence"/>
</dbReference>
<evidence type="ECO:0000259" key="5">
    <source>
        <dbReference type="PROSITE" id="PS50931"/>
    </source>
</evidence>
<dbReference type="PRINTS" id="PR00039">
    <property type="entry name" value="HTHLYSR"/>
</dbReference>
<evidence type="ECO:0000256" key="4">
    <source>
        <dbReference type="ARBA" id="ARBA00023163"/>
    </source>
</evidence>
<evidence type="ECO:0000313" key="7">
    <source>
        <dbReference type="Proteomes" id="UP000245212"/>
    </source>
</evidence>
<dbReference type="EMBL" id="QETA01000006">
    <property type="protein sequence ID" value="PWF21799.1"/>
    <property type="molecule type" value="Genomic_DNA"/>
</dbReference>
<sequence>MLPSQKQTLDLELLRSFVAIHDGGTFAAAGQALGYTQAAITQHMQRLELQIGRPLFLRTGRTKQLSEHGRQLLRYARELLNLNDDALRSLADNGLSGSLRIGSPHDIADTLLPPLLSHIARSAPNLQLDISVGRSPFLMEELLKGELDLTISTRQDPNLEGIALHTSPTLWICSSRFSHTLRQPLPLVLISEPSIFRRLAVDTLEQQGIAWRQAYVCSNLIGIKAAVRAGLGITARSMELLGPDMRVLGEQDGLPRLPDVTYYLWIRRHSANPVAREAFELIRSRAEINPQSMTPAAEEKIKSRFKS</sequence>
<dbReference type="InterPro" id="IPR000847">
    <property type="entry name" value="LysR_HTH_N"/>
</dbReference>
<dbReference type="Gene3D" id="1.10.10.10">
    <property type="entry name" value="Winged helix-like DNA-binding domain superfamily/Winged helix DNA-binding domain"/>
    <property type="match status" value="1"/>
</dbReference>
<dbReference type="Pfam" id="PF03466">
    <property type="entry name" value="LysR_substrate"/>
    <property type="match status" value="1"/>
</dbReference>